<evidence type="ECO:0000256" key="1">
    <source>
        <dbReference type="SAM" id="MobiDB-lite"/>
    </source>
</evidence>
<proteinExistence type="predicted"/>
<organism evidence="2 3">
    <name type="scientific">Phytophthora fragariae</name>
    <dbReference type="NCBI Taxonomy" id="53985"/>
    <lineage>
        <taxon>Eukaryota</taxon>
        <taxon>Sar</taxon>
        <taxon>Stramenopiles</taxon>
        <taxon>Oomycota</taxon>
        <taxon>Peronosporomycetes</taxon>
        <taxon>Peronosporales</taxon>
        <taxon>Peronosporaceae</taxon>
        <taxon>Phytophthora</taxon>
    </lineage>
</organism>
<protein>
    <submittedName>
        <fullName evidence="2">Uncharacterized protein</fullName>
    </submittedName>
</protein>
<accession>A0A6G0SF78</accession>
<dbReference type="AlphaFoldDB" id="A0A6G0SF78"/>
<feature type="compositionally biased region" description="Low complexity" evidence="1">
    <location>
        <begin position="1"/>
        <end position="21"/>
    </location>
</feature>
<dbReference type="EMBL" id="QXFY01000091">
    <property type="protein sequence ID" value="KAE9357574.1"/>
    <property type="molecule type" value="Genomic_DNA"/>
</dbReference>
<gene>
    <name evidence="2" type="ORF">PF008_g3092</name>
</gene>
<reference evidence="2 3" key="1">
    <citation type="submission" date="2018-09" db="EMBL/GenBank/DDBJ databases">
        <title>Genomic investigation of the strawberry pathogen Phytophthora fragariae indicates pathogenicity is determined by transcriptional variation in three key races.</title>
        <authorList>
            <person name="Adams T.M."/>
            <person name="Armitage A.D."/>
            <person name="Sobczyk M.K."/>
            <person name="Bates H.J."/>
            <person name="Dunwell J.M."/>
            <person name="Nellist C.F."/>
            <person name="Harrison R.J."/>
        </authorList>
    </citation>
    <scope>NUCLEOTIDE SEQUENCE [LARGE SCALE GENOMIC DNA]</scope>
    <source>
        <strain evidence="2 3">NOV-77</strain>
    </source>
</reference>
<feature type="region of interest" description="Disordered" evidence="1">
    <location>
        <begin position="1"/>
        <end position="35"/>
    </location>
</feature>
<name>A0A6G0SF78_9STRA</name>
<evidence type="ECO:0000313" key="2">
    <source>
        <dbReference type="EMBL" id="KAE9357574.1"/>
    </source>
</evidence>
<dbReference type="Proteomes" id="UP000486351">
    <property type="component" value="Unassembled WGS sequence"/>
</dbReference>
<evidence type="ECO:0000313" key="3">
    <source>
        <dbReference type="Proteomes" id="UP000486351"/>
    </source>
</evidence>
<comment type="caution">
    <text evidence="2">The sequence shown here is derived from an EMBL/GenBank/DDBJ whole genome shotgun (WGS) entry which is preliminary data.</text>
</comment>
<sequence>MQPRRSYAAAVRSSTRAAARTESADTGATPVPLSGRWRPRERQLLLATLHQDWNASSTQVLSEETAQLRQIALADTELHQDHALRQRTALETKALLAYLHGDLELPHAPTFLKATMPLLQRAMLEQFHETHMEVTLTADVSPRAKLRRNMTHIALFAQLYEANADSERGRQMIDKMMDDVKMLHFDGIHTLHFVFTSGRVARSYLGLAFRLQGVVLNSRTPIRTPQLEPSVRRNCVASTQCGSMGQDM</sequence>